<evidence type="ECO:0000256" key="1">
    <source>
        <dbReference type="SAM" id="Phobius"/>
    </source>
</evidence>
<name>A0A1B1NBE8_9MICO</name>
<keyword evidence="1" id="KW-0472">Membrane</keyword>
<evidence type="ECO:0000313" key="2">
    <source>
        <dbReference type="EMBL" id="ANS78705.1"/>
    </source>
</evidence>
<keyword evidence="1" id="KW-1133">Transmembrane helix</keyword>
<feature type="transmembrane region" description="Helical" evidence="1">
    <location>
        <begin position="45"/>
        <end position="72"/>
    </location>
</feature>
<proteinExistence type="predicted"/>
<dbReference type="GO" id="GO:0008654">
    <property type="term" value="P:phospholipid biosynthetic process"/>
    <property type="evidence" value="ECO:0007669"/>
    <property type="project" value="InterPro"/>
</dbReference>
<dbReference type="AlphaFoldDB" id="A0A1B1NBE8"/>
<dbReference type="EC" id="2.7.8.5" evidence="2"/>
<gene>
    <name evidence="2" type="ORF">SGUI_1309</name>
</gene>
<sequence length="261" mass="27069">MAQPPEVLARGNAEHWTGDLYLRRLSPHLTRALIPTPVTANGVTWLMMVAGWAAAGALLVPGLWGAVLGALLAQLQMLLDCSDGEIARWKGLSGAVGVFLDKVGHYTVEAAIALALGVRAAGVVGGRESDPATAWRYAFLGALLAAGILLNKSLNEMVHASRAAAGLGRLPDTAQARAVPAGSVLGVLRRAARLVPFHRMFHSIEMTLLTLAVAVVGALAGADLAAARWQVLVMAAVILPVTAGHLAAILASSRLRGEAAR</sequence>
<reference evidence="2 3" key="1">
    <citation type="submission" date="2016-03" db="EMBL/GenBank/DDBJ databases">
        <title>Shallow-sea hydrothermal system.</title>
        <authorList>
            <person name="Tang K."/>
        </authorList>
    </citation>
    <scope>NUCLEOTIDE SEQUENCE [LARGE SCALE GENOMIC DNA]</scope>
    <source>
        <strain evidence="2 3">JLT9</strain>
    </source>
</reference>
<dbReference type="GO" id="GO:0016020">
    <property type="term" value="C:membrane"/>
    <property type="evidence" value="ECO:0007669"/>
    <property type="project" value="InterPro"/>
</dbReference>
<dbReference type="InterPro" id="IPR043130">
    <property type="entry name" value="CDP-OH_PTrfase_TM_dom"/>
</dbReference>
<keyword evidence="3" id="KW-1185">Reference proteome</keyword>
<dbReference type="Gene3D" id="1.20.120.1760">
    <property type="match status" value="1"/>
</dbReference>
<keyword evidence="1" id="KW-0812">Transmembrane</keyword>
<protein>
    <submittedName>
        <fullName evidence="2">CDP-diacylglycerol--glycerol-3-phosphate 3-phosphatidyltransferase</fullName>
        <ecNumber evidence="2">2.7.8.5</ecNumber>
    </submittedName>
</protein>
<dbReference type="KEGG" id="serj:SGUI_1309"/>
<feature type="transmembrane region" description="Helical" evidence="1">
    <location>
        <begin position="204"/>
        <end position="225"/>
    </location>
</feature>
<dbReference type="GO" id="GO:0008444">
    <property type="term" value="F:CDP-diacylglycerol-glycerol-3-phosphate 3-phosphatidyltransferase activity"/>
    <property type="evidence" value="ECO:0007669"/>
    <property type="project" value="UniProtKB-EC"/>
</dbReference>
<accession>A0A1B1NBE8</accession>
<evidence type="ECO:0000313" key="3">
    <source>
        <dbReference type="Proteomes" id="UP000092482"/>
    </source>
</evidence>
<organism evidence="2 3">
    <name type="scientific">Serinicoccus hydrothermalis</name>
    <dbReference type="NCBI Taxonomy" id="1758689"/>
    <lineage>
        <taxon>Bacteria</taxon>
        <taxon>Bacillati</taxon>
        <taxon>Actinomycetota</taxon>
        <taxon>Actinomycetes</taxon>
        <taxon>Micrococcales</taxon>
        <taxon>Ornithinimicrobiaceae</taxon>
        <taxon>Serinicoccus</taxon>
    </lineage>
</organism>
<dbReference type="Proteomes" id="UP000092482">
    <property type="component" value="Chromosome"/>
</dbReference>
<keyword evidence="2" id="KW-0808">Transferase</keyword>
<feature type="transmembrane region" description="Helical" evidence="1">
    <location>
        <begin position="231"/>
        <end position="251"/>
    </location>
</feature>
<dbReference type="STRING" id="1758689.SGUI_1309"/>
<feature type="transmembrane region" description="Helical" evidence="1">
    <location>
        <begin position="137"/>
        <end position="154"/>
    </location>
</feature>
<dbReference type="EMBL" id="CP014989">
    <property type="protein sequence ID" value="ANS78705.1"/>
    <property type="molecule type" value="Genomic_DNA"/>
</dbReference>